<keyword evidence="2" id="KW-0067">ATP-binding</keyword>
<dbReference type="InterPro" id="IPR041664">
    <property type="entry name" value="AAA_16"/>
</dbReference>
<evidence type="ECO:0000313" key="4">
    <source>
        <dbReference type="EMBL" id="MDV3457923.1"/>
    </source>
</evidence>
<dbReference type="CDD" id="cd07302">
    <property type="entry name" value="CHD"/>
    <property type="match status" value="1"/>
</dbReference>
<evidence type="ECO:0000259" key="3">
    <source>
        <dbReference type="PROSITE" id="PS50125"/>
    </source>
</evidence>
<dbReference type="PANTHER" id="PTHR16305:SF28">
    <property type="entry name" value="GUANYLATE CYCLASE DOMAIN-CONTAINING PROTEIN"/>
    <property type="match status" value="1"/>
</dbReference>
<evidence type="ECO:0000313" key="5">
    <source>
        <dbReference type="Proteomes" id="UP001273531"/>
    </source>
</evidence>
<gene>
    <name evidence="4" type="ORF">RZN05_13085</name>
</gene>
<dbReference type="Pfam" id="PF13191">
    <property type="entry name" value="AAA_16"/>
    <property type="match status" value="1"/>
</dbReference>
<dbReference type="Proteomes" id="UP001273531">
    <property type="component" value="Unassembled WGS sequence"/>
</dbReference>
<dbReference type="InterPro" id="IPR029787">
    <property type="entry name" value="Nucleotide_cyclase"/>
</dbReference>
<dbReference type="RefSeq" id="WP_317227046.1">
    <property type="nucleotide sequence ID" value="NZ_JAWJEJ010000001.1"/>
</dbReference>
<dbReference type="PROSITE" id="PS50125">
    <property type="entry name" value="GUANYLATE_CYCLASE_2"/>
    <property type="match status" value="1"/>
</dbReference>
<organism evidence="4 5">
    <name type="scientific">Sphingomonas agrestis</name>
    <dbReference type="NCBI Taxonomy" id="3080540"/>
    <lineage>
        <taxon>Bacteria</taxon>
        <taxon>Pseudomonadati</taxon>
        <taxon>Pseudomonadota</taxon>
        <taxon>Alphaproteobacteria</taxon>
        <taxon>Sphingomonadales</taxon>
        <taxon>Sphingomonadaceae</taxon>
        <taxon>Sphingomonas</taxon>
    </lineage>
</organism>
<reference evidence="4 5" key="1">
    <citation type="submission" date="2023-10" db="EMBL/GenBank/DDBJ databases">
        <title>Sphingomonas sp. HF-S4 16S ribosomal RNA gene Genome sequencing and assembly.</title>
        <authorList>
            <person name="Lee H."/>
        </authorList>
    </citation>
    <scope>NUCLEOTIDE SEQUENCE [LARGE SCALE GENOMIC DNA]</scope>
    <source>
        <strain evidence="4 5">HF-S4</strain>
    </source>
</reference>
<dbReference type="InterPro" id="IPR001054">
    <property type="entry name" value="A/G_cyclase"/>
</dbReference>
<dbReference type="Pfam" id="PF00211">
    <property type="entry name" value="Guanylate_cyc"/>
    <property type="match status" value="1"/>
</dbReference>
<feature type="domain" description="Guanylate cyclase" evidence="3">
    <location>
        <begin position="19"/>
        <end position="145"/>
    </location>
</feature>
<keyword evidence="5" id="KW-1185">Reference proteome</keyword>
<dbReference type="SUPFAM" id="SSF55073">
    <property type="entry name" value="Nucleotide cyclase"/>
    <property type="match status" value="1"/>
</dbReference>
<dbReference type="PANTHER" id="PTHR16305">
    <property type="entry name" value="TESTICULAR SOLUBLE ADENYLYL CYCLASE"/>
    <property type="match status" value="1"/>
</dbReference>
<dbReference type="EMBL" id="JAWJEJ010000001">
    <property type="protein sequence ID" value="MDV3457923.1"/>
    <property type="molecule type" value="Genomic_DNA"/>
</dbReference>
<protein>
    <submittedName>
        <fullName evidence="4">AAA family ATPase</fullName>
    </submittedName>
</protein>
<keyword evidence="1" id="KW-0547">Nucleotide-binding</keyword>
<dbReference type="SUPFAM" id="SSF52540">
    <property type="entry name" value="P-loop containing nucleoside triphosphate hydrolases"/>
    <property type="match status" value="1"/>
</dbReference>
<proteinExistence type="predicted"/>
<dbReference type="SUPFAM" id="SSF48452">
    <property type="entry name" value="TPR-like"/>
    <property type="match status" value="1"/>
</dbReference>
<dbReference type="InterPro" id="IPR011990">
    <property type="entry name" value="TPR-like_helical_dom_sf"/>
</dbReference>
<evidence type="ECO:0000256" key="1">
    <source>
        <dbReference type="ARBA" id="ARBA00022741"/>
    </source>
</evidence>
<dbReference type="Gene3D" id="3.30.70.1230">
    <property type="entry name" value="Nucleotide cyclase"/>
    <property type="match status" value="1"/>
</dbReference>
<dbReference type="Gene3D" id="1.25.40.10">
    <property type="entry name" value="Tetratricopeptide repeat domain"/>
    <property type="match status" value="1"/>
</dbReference>
<name>A0ABU3Y926_9SPHN</name>
<comment type="caution">
    <text evidence="4">The sequence shown here is derived from an EMBL/GenBank/DDBJ whole genome shotgun (WGS) entry which is preliminary data.</text>
</comment>
<sequence length="986" mass="105024">MNTPKVSKGFDESNRSFVTLAFTDLCGSTELANSLDPDVFAAVLGTLHDAVRQIVAQHGGIVSQVYGDGSLSVYQGPGSSERALAATLAVHAAARALVLPRETPRARLVMHSGVHAGLVVTGTRGAEFGTIGVIGRATGVAARLSASARPDEILVSQRTLGPTDMSLRIGPVRLVVVSGASDQIAAVPVLGPRPSDEAVHPFTRGRRTPLVGRADALEAIAHDLFAYAGATPLCIAVTGPPGQGKSRLSEEIELRAAEVPAVVLRGAAVWQEAASTLQPFREIEAAAARLLGEASQTSGDDDDLTVLGEAVLDRLQRLARQRRILLILDDWHWADSASLQLLGRVRSLDAGIAILLLSREAAPGELPLAADKVIDLPPIAEPPSVALVRRLRPELDTLDCLRVSRLAGGNPLYLEELCLISARTLNDLLAGESNSDEIGRIAAIIEARVRALPPDLTEVLQTAAVMGGDCAAWILSRLCGIAPGSPALVRLGELELLIPSLTPGNLRFKHGITRNVVYQLTHVDQRRALHSKVAELIEHQEPDPGIDRDELLAWHYYESRQFERAIVHAERAGDRAVAAASIDRAQLHYGRALRVVDQLSDEASHADHVRLIGKYGYACVYDSDRSQLIVFDRAARAAAARGDREGEAVARFWYGFVCHGSGQASRAVAELDRAVDLLPPAGQSAFAVQLRATQGQALAAAGRYERAAPLLDAAIDVKRAHRSGRNVSVGTAYSLALKAALLADTGHFSQARALIDEAVGLIAGVSHPVEGSVMGWSAAVRYWQGDWAGLLETARRGCDVALRIETVYIHAISRAFASYAQWRLTDAEDAAEELADAVACMADRGKELALSIAYGCLADMEAARGNVAATRAAVRQAYARARAGEPFGMPVAARAWARLCAAEDPGRARRMLLHARGNARRRGALHELARCDVAEAALGLVPAAVAATRLAQAAAAFERMGMTEDLRHARTLMGTAEALPSLRVGR</sequence>
<dbReference type="InterPro" id="IPR027417">
    <property type="entry name" value="P-loop_NTPase"/>
</dbReference>
<evidence type="ECO:0000256" key="2">
    <source>
        <dbReference type="ARBA" id="ARBA00022840"/>
    </source>
</evidence>
<accession>A0ABU3Y926</accession>
<dbReference type="Gene3D" id="3.40.50.300">
    <property type="entry name" value="P-loop containing nucleotide triphosphate hydrolases"/>
    <property type="match status" value="1"/>
</dbReference>